<name>A0A075B475_ROZAC</name>
<keyword evidence="4" id="KW-1185">Reference proteome</keyword>
<dbReference type="HOGENOM" id="CLU_1826397_0_0_1"/>
<gene>
    <name evidence="2" type="ORF">O9G_003994</name>
    <name evidence="3" type="ORF">ROZALSC1DRAFT_31758</name>
</gene>
<keyword evidence="1" id="KW-0812">Transmembrane</keyword>
<dbReference type="Proteomes" id="UP000030755">
    <property type="component" value="Unassembled WGS sequence"/>
</dbReference>
<sequence>MFLEYLELLFFVAPYYLLLFQVKPLEFHGLTGALNILSMIGLVITYFTTSFFMMLYPFLTILSCKTIGNQCKDRMTNILQDAMMRDTVQNRCMSYHEAIGGNTMHSVQLNNQANFSSTYYANAHSTINLSPESIEGINRAS</sequence>
<proteinExistence type="predicted"/>
<accession>A0A075B475</accession>
<reference evidence="5" key="2">
    <citation type="journal article" date="2018" name="Nat. Microbiol.">
        <title>Leveraging single-cell genomics to expand the fungal tree of life.</title>
        <authorList>
            <person name="Ahrendt S.R."/>
            <person name="Quandt C.A."/>
            <person name="Ciobanu D."/>
            <person name="Clum A."/>
            <person name="Salamov A."/>
            <person name="Andreopoulos B."/>
            <person name="Cheng J.F."/>
            <person name="Woyke T."/>
            <person name="Pelin A."/>
            <person name="Henrissat B."/>
            <person name="Reynolds N.K."/>
            <person name="Benny G.L."/>
            <person name="Smith M.E."/>
            <person name="James T.Y."/>
            <person name="Grigoriev I.V."/>
        </authorList>
    </citation>
    <scope>NUCLEOTIDE SEQUENCE [LARGE SCALE GENOMIC DNA]</scope>
    <source>
        <strain evidence="5">CSF55</strain>
    </source>
</reference>
<reference evidence="2 4" key="1">
    <citation type="journal article" date="2013" name="Curr. Biol.">
        <title>Shared signatures of parasitism and phylogenomics unite Cryptomycota and microsporidia.</title>
        <authorList>
            <person name="James T.Y."/>
            <person name="Pelin A."/>
            <person name="Bonen L."/>
            <person name="Ahrendt S."/>
            <person name="Sain D."/>
            <person name="Corradi N."/>
            <person name="Stajich J.E."/>
        </authorList>
    </citation>
    <scope>NUCLEOTIDE SEQUENCE [LARGE SCALE GENOMIC DNA]</scope>
    <source>
        <strain evidence="2">CSF55</strain>
        <strain evidence="2">CSF55</strain>
    </source>
</reference>
<evidence type="ECO:0000313" key="3">
    <source>
        <dbReference type="EMBL" id="RKP16214.1"/>
    </source>
</evidence>
<reference evidence="3" key="3">
    <citation type="submission" date="2018-08" db="EMBL/GenBank/DDBJ databases">
        <title>Leveraging single-cell genomics to expand the Fungal Tree of Life.</title>
        <authorList>
            <consortium name="DOE Joint Genome Institute"/>
            <person name="Ahrendt S.R."/>
            <person name="Quandt C.A."/>
            <person name="Ciobanu D."/>
            <person name="Clum A."/>
            <person name="Salamov A."/>
            <person name="Andreopoulos B."/>
            <person name="Cheng J.-F."/>
            <person name="Woyke T."/>
            <person name="Pelin A."/>
            <person name="Henrissat B."/>
            <person name="Reynolds N."/>
            <person name="Benny G.L."/>
            <person name="Smith M.E."/>
            <person name="James T.Y."/>
            <person name="Grigoriev I.V."/>
        </authorList>
    </citation>
    <scope>NUCLEOTIDE SEQUENCE</scope>
    <source>
        <strain evidence="3">CSF55</strain>
    </source>
</reference>
<dbReference type="EMBL" id="KE560703">
    <property type="protein sequence ID" value="EPZ35941.1"/>
    <property type="molecule type" value="Genomic_DNA"/>
</dbReference>
<keyword evidence="1" id="KW-0472">Membrane</keyword>
<keyword evidence="1" id="KW-1133">Transmembrane helix</keyword>
<organism evidence="2 4">
    <name type="scientific">Rozella allomycis (strain CSF55)</name>
    <dbReference type="NCBI Taxonomy" id="988480"/>
    <lineage>
        <taxon>Eukaryota</taxon>
        <taxon>Fungi</taxon>
        <taxon>Fungi incertae sedis</taxon>
        <taxon>Cryptomycota</taxon>
        <taxon>Cryptomycota incertae sedis</taxon>
        <taxon>Rozella</taxon>
    </lineage>
</organism>
<protein>
    <submittedName>
        <fullName evidence="2">Uncharacterized protein</fullName>
    </submittedName>
</protein>
<evidence type="ECO:0000313" key="2">
    <source>
        <dbReference type="EMBL" id="EPZ35941.1"/>
    </source>
</evidence>
<dbReference type="EMBL" id="ML006827">
    <property type="protein sequence ID" value="RKP16214.1"/>
    <property type="molecule type" value="Genomic_DNA"/>
</dbReference>
<evidence type="ECO:0000313" key="5">
    <source>
        <dbReference type="Proteomes" id="UP000281549"/>
    </source>
</evidence>
<evidence type="ECO:0000313" key="4">
    <source>
        <dbReference type="Proteomes" id="UP000030755"/>
    </source>
</evidence>
<dbReference type="Proteomes" id="UP000281549">
    <property type="component" value="Unassembled WGS sequence"/>
</dbReference>
<dbReference type="AlphaFoldDB" id="A0A075B475"/>
<feature type="transmembrane region" description="Helical" evidence="1">
    <location>
        <begin position="6"/>
        <end position="22"/>
    </location>
</feature>
<feature type="transmembrane region" description="Helical" evidence="1">
    <location>
        <begin position="34"/>
        <end position="59"/>
    </location>
</feature>
<evidence type="ECO:0000256" key="1">
    <source>
        <dbReference type="SAM" id="Phobius"/>
    </source>
</evidence>